<evidence type="ECO:0000313" key="5">
    <source>
        <dbReference type="Proteomes" id="UP000324336"/>
    </source>
</evidence>
<reference evidence="2" key="2">
    <citation type="submission" date="2019-01" db="EMBL/GenBank/DDBJ databases">
        <authorList>
            <person name="Thorell K."/>
        </authorList>
    </citation>
    <scope>NUCLEOTIDE SEQUENCE</scope>
    <source>
        <strain evidence="2">PC4597II</strain>
        <strain evidence="3">PC5099IV</strain>
    </source>
</reference>
<keyword evidence="1" id="KW-0175">Coiled coil</keyword>
<feature type="coiled-coil region" evidence="1">
    <location>
        <begin position="47"/>
        <end position="78"/>
    </location>
</feature>
<dbReference type="EMBL" id="SAYA01000023">
    <property type="protein sequence ID" value="TXJ24585.1"/>
    <property type="molecule type" value="Genomic_DNA"/>
</dbReference>
<comment type="caution">
    <text evidence="2">The sequence shown here is derived from an EMBL/GenBank/DDBJ whole genome shotgun (WGS) entry which is preliminary data.</text>
</comment>
<organism evidence="2 5">
    <name type="scientific">Brachyspira aalborgi</name>
    <dbReference type="NCBI Taxonomy" id="29522"/>
    <lineage>
        <taxon>Bacteria</taxon>
        <taxon>Pseudomonadati</taxon>
        <taxon>Spirochaetota</taxon>
        <taxon>Spirochaetia</taxon>
        <taxon>Brachyspirales</taxon>
        <taxon>Brachyspiraceae</taxon>
        <taxon>Brachyspira</taxon>
    </lineage>
</organism>
<dbReference type="AlphaFoldDB" id="A0AB38PY73"/>
<reference evidence="4 5" key="1">
    <citation type="journal article" date="1992" name="Lakartidningen">
        <title>[Penicillin V and not amoxicillin is the first choice preparation in acute otitis].</title>
        <authorList>
            <person name="Kamme C."/>
            <person name="Lundgren K."/>
            <person name="Prellner K."/>
        </authorList>
    </citation>
    <scope>NUCLEOTIDE SEQUENCE [LARGE SCALE GENOMIC DNA]</scope>
    <source>
        <strain evidence="2 5">PC4597II</strain>
        <strain evidence="3 4">PC5099IV</strain>
    </source>
</reference>
<evidence type="ECO:0000313" key="3">
    <source>
        <dbReference type="EMBL" id="TXJ32922.1"/>
    </source>
</evidence>
<evidence type="ECO:0000313" key="2">
    <source>
        <dbReference type="EMBL" id="TXJ24585.1"/>
    </source>
</evidence>
<dbReference type="Proteomes" id="UP000324336">
    <property type="component" value="Unassembled WGS sequence"/>
</dbReference>
<gene>
    <name evidence="3" type="ORF">EPJ71_05110</name>
    <name evidence="2" type="ORF">EPJ73_12235</name>
</gene>
<dbReference type="EMBL" id="SAXZ01000010">
    <property type="protein sequence ID" value="TXJ32922.1"/>
    <property type="molecule type" value="Genomic_DNA"/>
</dbReference>
<dbReference type="Proteomes" id="UP000322659">
    <property type="component" value="Unassembled WGS sequence"/>
</dbReference>
<evidence type="ECO:0000256" key="1">
    <source>
        <dbReference type="SAM" id="Coils"/>
    </source>
</evidence>
<keyword evidence="4" id="KW-1185">Reference proteome</keyword>
<protein>
    <submittedName>
        <fullName evidence="2">Uncharacterized protein</fullName>
    </submittedName>
</protein>
<sequence length="170" mass="20053">MILNVDDTSKKLMEEIRDSISGEILRKLDEYKIILKDVQENPVDISNLSEKSDIEKIKRNLDRLYENIEDILDNINKRIMDNKNTVINAMQNNSTKDDFENLATIVNNIKNEVEKIKDSENKIERHINYKINNIEKEQSNILSKLNSMESTLEYLSLPFFKRLFGMRKNE</sequence>
<name>A0AB38PY73_9SPIR</name>
<dbReference type="RefSeq" id="WP_021958950.1">
    <property type="nucleotide sequence ID" value="NZ_SAXV01000020.1"/>
</dbReference>
<proteinExistence type="predicted"/>
<accession>A0AB38PY73</accession>
<evidence type="ECO:0000313" key="4">
    <source>
        <dbReference type="Proteomes" id="UP000322659"/>
    </source>
</evidence>